<dbReference type="SUPFAM" id="SSF54928">
    <property type="entry name" value="RNA-binding domain, RBD"/>
    <property type="match status" value="1"/>
</dbReference>
<accession>A0A8U0UJ78</accession>
<evidence type="ECO:0000256" key="10">
    <source>
        <dbReference type="SAM" id="MobiDB-lite"/>
    </source>
</evidence>
<protein>
    <recommendedName>
        <fullName evidence="3">Paraspeckle component 1</fullName>
    </recommendedName>
</protein>
<dbReference type="Proteomes" id="UP000808372">
    <property type="component" value="Chromosome 7"/>
</dbReference>
<evidence type="ECO:0000256" key="4">
    <source>
        <dbReference type="ARBA" id="ARBA00022553"/>
    </source>
</evidence>
<evidence type="ECO:0000256" key="1">
    <source>
        <dbReference type="ARBA" id="ARBA00004324"/>
    </source>
</evidence>
<evidence type="ECO:0000256" key="8">
    <source>
        <dbReference type="ARBA" id="ARBA00023242"/>
    </source>
</evidence>
<feature type="compositionally biased region" description="Basic and acidic residues" evidence="10">
    <location>
        <begin position="35"/>
        <end position="47"/>
    </location>
</feature>
<keyword evidence="7" id="KW-0175">Coiled coil</keyword>
<dbReference type="GO" id="GO:0042382">
    <property type="term" value="C:paraspeckles"/>
    <property type="evidence" value="ECO:0007669"/>
    <property type="project" value="UniProtKB-ARBA"/>
</dbReference>
<evidence type="ECO:0000256" key="2">
    <source>
        <dbReference type="ARBA" id="ARBA00005922"/>
    </source>
</evidence>
<comment type="similarity">
    <text evidence="2">Belongs to the PSPC family.</text>
</comment>
<dbReference type="FunFam" id="3.30.70.330:FF:000043">
    <property type="entry name" value="paraspeckle component 1 isoform X1"/>
    <property type="match status" value="1"/>
</dbReference>
<feature type="compositionally biased region" description="Basic and acidic residues" evidence="10">
    <location>
        <begin position="365"/>
        <end position="392"/>
    </location>
</feature>
<evidence type="ECO:0000256" key="7">
    <source>
        <dbReference type="ARBA" id="ARBA00023054"/>
    </source>
</evidence>
<evidence type="ECO:0000256" key="5">
    <source>
        <dbReference type="ARBA" id="ARBA00022737"/>
    </source>
</evidence>
<dbReference type="PROSITE" id="PS50102">
    <property type="entry name" value="RRM"/>
    <property type="match status" value="2"/>
</dbReference>
<name>A0A8U0UJ78_SALNM</name>
<comment type="subcellular location">
    <subcellularLocation>
        <location evidence="1">Nucleus speckle</location>
    </subcellularLocation>
</comment>
<evidence type="ECO:0000256" key="3">
    <source>
        <dbReference type="ARBA" id="ARBA00020221"/>
    </source>
</evidence>
<keyword evidence="12" id="KW-1185">Reference proteome</keyword>
<keyword evidence="8" id="KW-0539">Nucleus</keyword>
<feature type="domain" description="RRM" evidence="11">
    <location>
        <begin position="171"/>
        <end position="252"/>
    </location>
</feature>
<reference evidence="13" key="1">
    <citation type="submission" date="2025-08" db="UniProtKB">
        <authorList>
            <consortium name="RefSeq"/>
        </authorList>
    </citation>
    <scope>IDENTIFICATION</scope>
    <source>
        <tissue evidence="13">White muscle</tissue>
    </source>
</reference>
<evidence type="ECO:0000256" key="6">
    <source>
        <dbReference type="ARBA" id="ARBA00022884"/>
    </source>
</evidence>
<dbReference type="Pfam" id="PF08075">
    <property type="entry name" value="NOPS"/>
    <property type="match status" value="1"/>
</dbReference>
<gene>
    <name evidence="13" type="primary">LOC120051427</name>
</gene>
<dbReference type="KEGG" id="snh:120051427"/>
<dbReference type="RefSeq" id="XP_038854219.1">
    <property type="nucleotide sequence ID" value="XM_038998291.1"/>
</dbReference>
<evidence type="ECO:0000313" key="13">
    <source>
        <dbReference type="RefSeq" id="XP_038854219.1"/>
    </source>
</evidence>
<evidence type="ECO:0000259" key="11">
    <source>
        <dbReference type="PROSITE" id="PS50102"/>
    </source>
</evidence>
<dbReference type="GeneID" id="120051427"/>
<evidence type="ECO:0000256" key="9">
    <source>
        <dbReference type="PROSITE-ProRule" id="PRU00176"/>
    </source>
</evidence>
<feature type="region of interest" description="Disordered" evidence="10">
    <location>
        <begin position="1"/>
        <end position="77"/>
    </location>
</feature>
<dbReference type="Gene3D" id="6.10.250.1170">
    <property type="match status" value="1"/>
</dbReference>
<dbReference type="InterPro" id="IPR034522">
    <property type="entry name" value="PSP1_RRM1"/>
</dbReference>
<feature type="compositionally biased region" description="Low complexity" evidence="10">
    <location>
        <begin position="21"/>
        <end position="31"/>
    </location>
</feature>
<dbReference type="Gene3D" id="3.30.70.330">
    <property type="match status" value="2"/>
</dbReference>
<feature type="domain" description="RRM" evidence="11">
    <location>
        <begin position="97"/>
        <end position="169"/>
    </location>
</feature>
<feature type="region of interest" description="Disordered" evidence="10">
    <location>
        <begin position="365"/>
        <end position="398"/>
    </location>
</feature>
<dbReference type="CDD" id="cd12949">
    <property type="entry name" value="NOPS_PSPC1"/>
    <property type="match status" value="1"/>
</dbReference>
<proteinExistence type="inferred from homology"/>
<keyword evidence="4" id="KW-0597">Phosphoprotein</keyword>
<evidence type="ECO:0000313" key="12">
    <source>
        <dbReference type="Proteomes" id="UP000808372"/>
    </source>
</evidence>
<dbReference type="GO" id="GO:0016607">
    <property type="term" value="C:nuclear speck"/>
    <property type="evidence" value="ECO:0007669"/>
    <property type="project" value="UniProtKB-SubCell"/>
</dbReference>
<dbReference type="AlphaFoldDB" id="A0A8U0UJ78"/>
<dbReference type="InterPro" id="IPR012975">
    <property type="entry name" value="NOPS"/>
</dbReference>
<dbReference type="InterPro" id="IPR035979">
    <property type="entry name" value="RBD_domain_sf"/>
</dbReference>
<dbReference type="SMART" id="SM00360">
    <property type="entry name" value="RRM"/>
    <property type="match status" value="2"/>
</dbReference>
<dbReference type="FunFam" id="3.30.70.330:FF:000126">
    <property type="entry name" value="paraspeckle component 1 isoform X1"/>
    <property type="match status" value="1"/>
</dbReference>
<dbReference type="InterPro" id="IPR000504">
    <property type="entry name" value="RRM_dom"/>
</dbReference>
<dbReference type="GO" id="GO:0003723">
    <property type="term" value="F:RNA binding"/>
    <property type="evidence" value="ECO:0007669"/>
    <property type="project" value="UniProtKB-UniRule"/>
</dbReference>
<dbReference type="Pfam" id="PF00076">
    <property type="entry name" value="RRM_1"/>
    <property type="match status" value="2"/>
</dbReference>
<organism evidence="12 13">
    <name type="scientific">Salvelinus namaycush</name>
    <name type="common">Lake trout</name>
    <name type="synonym">Salmo namaycush</name>
    <dbReference type="NCBI Taxonomy" id="8040"/>
    <lineage>
        <taxon>Eukaryota</taxon>
        <taxon>Metazoa</taxon>
        <taxon>Chordata</taxon>
        <taxon>Craniata</taxon>
        <taxon>Vertebrata</taxon>
        <taxon>Euteleostomi</taxon>
        <taxon>Actinopterygii</taxon>
        <taxon>Neopterygii</taxon>
        <taxon>Teleostei</taxon>
        <taxon>Protacanthopterygii</taxon>
        <taxon>Salmoniformes</taxon>
        <taxon>Salmonidae</taxon>
        <taxon>Salmoninae</taxon>
        <taxon>Salvelinus</taxon>
    </lineage>
</organism>
<dbReference type="InterPro" id="IPR012677">
    <property type="entry name" value="Nucleotide-bd_a/b_plait_sf"/>
</dbReference>
<feature type="compositionally biased region" description="Polar residues" evidence="10">
    <location>
        <begin position="7"/>
        <end position="16"/>
    </location>
</feature>
<sequence length="550" mass="61563">MAHRNLKQVNIQNNAPSPKPQQQYRQQQQQQHTKRNMDSPGMERRPNVADGKAPPPKPSTAASPAAEGEGGAGESQEMTLDIKSFRRPGEKTFTQRCRLFIGNLPTDLTEDDFKKLFSKYGEANEVFINRDRGFGFIRLETRTLAEIAKAELDGTVLGNRPIRIRFATHGSALTVRNLSPVVSNELLEEAFSEFGPVERAIVVVDDRGRPTGKGFVEFANKPCARKALDRCADGALLLTTSPRPAIVEPTEQLDEEDGLPEKLLVKSVHYHKEREHPPRFAQPGTFEFEYSSRWKALDEMEKQQRDQVERNIREAKEKLEQEMEAAKHEHQLMMMRQDLMRRQEELRRLEELRNQELQKRKNIEMRHEERRRQEEEMMQRHREQEEMRRQPDGFKPNYADSREQEMRMGELGPRGAINMGDGFNPASVAGASVNQGPPQMMGIGISGRAGAMGPEGTPNMGAPNMMPDNGAMLRTDRFPQGAPNQIGSSPMSGRPGVESPQQQQAVGAGLMGAGLMGAGPGPAVGGPASFGRGIPVVGNYEGPNNKRRRY</sequence>
<keyword evidence="5" id="KW-0677">Repeat</keyword>
<dbReference type="PANTHER" id="PTHR23189">
    <property type="entry name" value="RNA RECOGNITION MOTIF-CONTAINING"/>
    <property type="match status" value="1"/>
</dbReference>
<dbReference type="CDD" id="cd12586">
    <property type="entry name" value="RRM1_PSP1"/>
    <property type="match status" value="1"/>
</dbReference>
<keyword evidence="6 9" id="KW-0694">RNA-binding</keyword>